<dbReference type="PANTHER" id="PTHR12231">
    <property type="entry name" value="CTX-RELATED TYPE I TRANSMEMBRANE PROTEIN"/>
    <property type="match status" value="1"/>
</dbReference>
<dbReference type="InterPro" id="IPR036179">
    <property type="entry name" value="Ig-like_dom_sf"/>
</dbReference>
<dbReference type="InterPro" id="IPR051170">
    <property type="entry name" value="Neural/epithelial_adhesion"/>
</dbReference>
<evidence type="ECO:0000256" key="3">
    <source>
        <dbReference type="ARBA" id="ARBA00023157"/>
    </source>
</evidence>
<keyword evidence="7" id="KW-1185">Reference proteome</keyword>
<gene>
    <name evidence="6" type="ORF">ElyMa_000865800</name>
</gene>
<dbReference type="AlphaFoldDB" id="A0AAV4H6R5"/>
<feature type="domain" description="Ig-like" evidence="5">
    <location>
        <begin position="10"/>
        <end position="95"/>
    </location>
</feature>
<dbReference type="InterPro" id="IPR003598">
    <property type="entry name" value="Ig_sub2"/>
</dbReference>
<dbReference type="InterPro" id="IPR013783">
    <property type="entry name" value="Ig-like_fold"/>
</dbReference>
<protein>
    <submittedName>
        <fullName evidence="6">Protein turtle B</fullName>
    </submittedName>
</protein>
<dbReference type="SMART" id="SM00409">
    <property type="entry name" value="IG"/>
    <property type="match status" value="1"/>
</dbReference>
<evidence type="ECO:0000313" key="6">
    <source>
        <dbReference type="EMBL" id="GFR92346.1"/>
    </source>
</evidence>
<keyword evidence="4" id="KW-0393">Immunoglobulin domain</keyword>
<dbReference type="Gene3D" id="2.60.40.10">
    <property type="entry name" value="Immunoglobulins"/>
    <property type="match status" value="1"/>
</dbReference>
<reference evidence="6 7" key="1">
    <citation type="journal article" date="2021" name="Elife">
        <title>Chloroplast acquisition without the gene transfer in kleptoplastic sea slugs, Plakobranchus ocellatus.</title>
        <authorList>
            <person name="Maeda T."/>
            <person name="Takahashi S."/>
            <person name="Yoshida T."/>
            <person name="Shimamura S."/>
            <person name="Takaki Y."/>
            <person name="Nagai Y."/>
            <person name="Toyoda A."/>
            <person name="Suzuki Y."/>
            <person name="Arimoto A."/>
            <person name="Ishii H."/>
            <person name="Satoh N."/>
            <person name="Nishiyama T."/>
            <person name="Hasebe M."/>
            <person name="Maruyama T."/>
            <person name="Minagawa J."/>
            <person name="Obokata J."/>
            <person name="Shigenobu S."/>
        </authorList>
    </citation>
    <scope>NUCLEOTIDE SEQUENCE [LARGE SCALE GENOMIC DNA]</scope>
</reference>
<dbReference type="Proteomes" id="UP000762676">
    <property type="component" value="Unassembled WGS sequence"/>
</dbReference>
<comment type="caution">
    <text evidence="6">The sequence shown here is derived from an EMBL/GenBank/DDBJ whole genome shotgun (WGS) entry which is preliminary data.</text>
</comment>
<evidence type="ECO:0000259" key="5">
    <source>
        <dbReference type="PROSITE" id="PS50835"/>
    </source>
</evidence>
<evidence type="ECO:0000313" key="7">
    <source>
        <dbReference type="Proteomes" id="UP000762676"/>
    </source>
</evidence>
<keyword evidence="1" id="KW-0732">Signal</keyword>
<dbReference type="SUPFAM" id="SSF48726">
    <property type="entry name" value="Immunoglobulin"/>
    <property type="match status" value="1"/>
</dbReference>
<dbReference type="PROSITE" id="PS50835">
    <property type="entry name" value="IG_LIKE"/>
    <property type="match status" value="1"/>
</dbReference>
<dbReference type="InterPro" id="IPR013098">
    <property type="entry name" value="Ig_I-set"/>
</dbReference>
<keyword evidence="2" id="KW-0677">Repeat</keyword>
<evidence type="ECO:0000256" key="4">
    <source>
        <dbReference type="ARBA" id="ARBA00023319"/>
    </source>
</evidence>
<dbReference type="FunFam" id="2.60.40.10:FF:000032">
    <property type="entry name" value="palladin isoform X1"/>
    <property type="match status" value="1"/>
</dbReference>
<dbReference type="InterPro" id="IPR007110">
    <property type="entry name" value="Ig-like_dom"/>
</dbReference>
<dbReference type="InterPro" id="IPR003599">
    <property type="entry name" value="Ig_sub"/>
</dbReference>
<dbReference type="Pfam" id="PF07679">
    <property type="entry name" value="I-set"/>
    <property type="match status" value="1"/>
</dbReference>
<organism evidence="6 7">
    <name type="scientific">Elysia marginata</name>
    <dbReference type="NCBI Taxonomy" id="1093978"/>
    <lineage>
        <taxon>Eukaryota</taxon>
        <taxon>Metazoa</taxon>
        <taxon>Spiralia</taxon>
        <taxon>Lophotrochozoa</taxon>
        <taxon>Mollusca</taxon>
        <taxon>Gastropoda</taxon>
        <taxon>Heterobranchia</taxon>
        <taxon>Euthyneura</taxon>
        <taxon>Panpulmonata</taxon>
        <taxon>Sacoglossa</taxon>
        <taxon>Placobranchoidea</taxon>
        <taxon>Plakobranchidae</taxon>
        <taxon>Elysia</taxon>
    </lineage>
</organism>
<dbReference type="EMBL" id="BMAT01001776">
    <property type="protein sequence ID" value="GFR92346.1"/>
    <property type="molecule type" value="Genomic_DNA"/>
</dbReference>
<dbReference type="GO" id="GO:0043005">
    <property type="term" value="C:neuron projection"/>
    <property type="evidence" value="ECO:0007669"/>
    <property type="project" value="TreeGrafter"/>
</dbReference>
<accession>A0AAV4H6R5</accession>
<proteinExistence type="predicted"/>
<dbReference type="SMART" id="SM00408">
    <property type="entry name" value="IGc2"/>
    <property type="match status" value="1"/>
</dbReference>
<keyword evidence="3" id="KW-1015">Disulfide bond</keyword>
<sequence>MFSSLFPVPPSVFKSSPHTINVKKGSNYTLFCEGSGSPEPTVTWQKDGNLLADTRRTQVLGNQVKLLDISREDGGIYTCNFENAAGAISQPITVVVEGIMAGYANICLFGLSALFAPQQTSVESVVVFTNRTCPKAIHR</sequence>
<name>A0AAV4H6R5_9GAST</name>
<evidence type="ECO:0000256" key="1">
    <source>
        <dbReference type="ARBA" id="ARBA00022729"/>
    </source>
</evidence>
<evidence type="ECO:0000256" key="2">
    <source>
        <dbReference type="ARBA" id="ARBA00022737"/>
    </source>
</evidence>
<dbReference type="PANTHER" id="PTHR12231:SF253">
    <property type="entry name" value="DPR-INTERACTING PROTEIN ETA, ISOFORM B-RELATED"/>
    <property type="match status" value="1"/>
</dbReference>